<dbReference type="PROSITE" id="PS50231">
    <property type="entry name" value="RICIN_B_LECTIN"/>
    <property type="match status" value="1"/>
</dbReference>
<dbReference type="PANTHER" id="PTHR10963:SF55">
    <property type="entry name" value="GLYCOSIDE HYDROLASE FAMILY 16 PROTEIN"/>
    <property type="match status" value="1"/>
</dbReference>
<dbReference type="Gene3D" id="2.60.120.200">
    <property type="match status" value="1"/>
</dbReference>
<name>G8NTZ6_GRAMM</name>
<dbReference type="Pfam" id="PF00652">
    <property type="entry name" value="Ricin_B_lectin"/>
    <property type="match status" value="1"/>
</dbReference>
<dbReference type="Pfam" id="PF00722">
    <property type="entry name" value="Glyco_hydro_16"/>
    <property type="match status" value="1"/>
</dbReference>
<gene>
    <name evidence="3" type="ordered locus">AciX8_3251</name>
</gene>
<dbReference type="PANTHER" id="PTHR10963">
    <property type="entry name" value="GLYCOSYL HYDROLASE-RELATED"/>
    <property type="match status" value="1"/>
</dbReference>
<evidence type="ECO:0000256" key="1">
    <source>
        <dbReference type="ARBA" id="ARBA00006865"/>
    </source>
</evidence>
<feature type="domain" description="GH16" evidence="2">
    <location>
        <begin position="11"/>
        <end position="308"/>
    </location>
</feature>
<evidence type="ECO:0000313" key="3">
    <source>
        <dbReference type="EMBL" id="AEU37552.1"/>
    </source>
</evidence>
<dbReference type="InterPro" id="IPR035992">
    <property type="entry name" value="Ricin_B-like_lectins"/>
</dbReference>
<sequence length="450" mass="47633" precursor="true">MRIQFLPAEHMGFKAITNPSSPTRRIFTAVSAAVLLLLLNTGLAQRAQAQSWTLQWSDEFNAAAGTSPNSANWTYDLGNSGFGNPEIEDYCAPGSNLTPCVASQPNAFQDGNGNLVITAIRNSSGQWTSARLKTQGLRQFQYGRIEARMKLPVGDGFWPAFWMLGADINSDPWPGCGEQDIMEWVQSYSPTTTSSTVHGPGYSGANGIGAQVTFPNGGRVDDANYHVYGVIWSPNTLQYYRDSPSNVFKTVTSSTIPSGDQWVFNNPFFLLLNLAIGDGGFPGSTDGSTPSSATMLVDYVRVYQSSAAKSLNGTHTLTPQNSTSLRLDDQGASTVSGNPIDVFTANGTGAQSWAISNANVVPSGYYNLATEGSFCLTASGTGSGAAVVLDPCNGSSAQAWNAVSTGSTYEFTPANNPSNCLDVRGDGTASGTLIQTFSCNSGPNEQWAVN</sequence>
<dbReference type="GO" id="GO:0005975">
    <property type="term" value="P:carbohydrate metabolic process"/>
    <property type="evidence" value="ECO:0007669"/>
    <property type="project" value="InterPro"/>
</dbReference>
<dbReference type="OrthoDB" id="9809583at2"/>
<dbReference type="SMART" id="SM00458">
    <property type="entry name" value="RICIN"/>
    <property type="match status" value="1"/>
</dbReference>
<protein>
    <submittedName>
        <fullName evidence="3">Glycoside hydrolase family 16</fullName>
    </submittedName>
</protein>
<proteinExistence type="inferred from homology"/>
<dbReference type="AlphaFoldDB" id="G8NTZ6"/>
<dbReference type="SUPFAM" id="SSF49899">
    <property type="entry name" value="Concanavalin A-like lectins/glucanases"/>
    <property type="match status" value="1"/>
</dbReference>
<evidence type="ECO:0000259" key="2">
    <source>
        <dbReference type="PROSITE" id="PS51762"/>
    </source>
</evidence>
<dbReference type="Proteomes" id="UP000007113">
    <property type="component" value="Chromosome"/>
</dbReference>
<dbReference type="STRING" id="682795.AciX8_3251"/>
<dbReference type="EMBL" id="CP003130">
    <property type="protein sequence ID" value="AEU37552.1"/>
    <property type="molecule type" value="Genomic_DNA"/>
</dbReference>
<dbReference type="KEGG" id="gma:AciX8_3251"/>
<keyword evidence="4" id="KW-1185">Reference proteome</keyword>
<dbReference type="InterPro" id="IPR000757">
    <property type="entry name" value="Beta-glucanase-like"/>
</dbReference>
<reference evidence="3 4" key="1">
    <citation type="submission" date="2011-11" db="EMBL/GenBank/DDBJ databases">
        <title>Complete sequence of Granulicella mallensis MP5ACTX8.</title>
        <authorList>
            <consortium name="US DOE Joint Genome Institute"/>
            <person name="Lucas S."/>
            <person name="Copeland A."/>
            <person name="Lapidus A."/>
            <person name="Cheng J.-F."/>
            <person name="Goodwin L."/>
            <person name="Pitluck S."/>
            <person name="Peters L."/>
            <person name="Lu M."/>
            <person name="Detter J.C."/>
            <person name="Han C."/>
            <person name="Tapia R."/>
            <person name="Land M."/>
            <person name="Hauser L."/>
            <person name="Kyrpides N."/>
            <person name="Ivanova N."/>
            <person name="Mikhailova N."/>
            <person name="Pagani I."/>
            <person name="Rawat S."/>
            <person name="Mannisto M."/>
            <person name="Haggblom M."/>
            <person name="Woyke T."/>
        </authorList>
    </citation>
    <scope>NUCLEOTIDE SEQUENCE [LARGE SCALE GENOMIC DNA]</scope>
    <source>
        <strain evidence="4">ATCC BAA-1857 / DSM 23137 / MP5ACTX8</strain>
    </source>
</reference>
<dbReference type="CDD" id="cd00161">
    <property type="entry name" value="beta-trefoil_Ricin-like"/>
    <property type="match status" value="1"/>
</dbReference>
<dbReference type="InterPro" id="IPR000772">
    <property type="entry name" value="Ricin_B_lectin"/>
</dbReference>
<dbReference type="Gene3D" id="2.80.10.50">
    <property type="match status" value="1"/>
</dbReference>
<comment type="similarity">
    <text evidence="1">Belongs to the glycosyl hydrolase 16 family.</text>
</comment>
<dbReference type="HOGENOM" id="CLU_019533_4_1_0"/>
<dbReference type="eggNOG" id="COG2273">
    <property type="taxonomic scope" value="Bacteria"/>
</dbReference>
<dbReference type="SUPFAM" id="SSF50370">
    <property type="entry name" value="Ricin B-like lectins"/>
    <property type="match status" value="1"/>
</dbReference>
<dbReference type="InterPro" id="IPR013320">
    <property type="entry name" value="ConA-like_dom_sf"/>
</dbReference>
<dbReference type="GO" id="GO:0004553">
    <property type="term" value="F:hydrolase activity, hydrolyzing O-glycosyl compounds"/>
    <property type="evidence" value="ECO:0007669"/>
    <property type="project" value="InterPro"/>
</dbReference>
<keyword evidence="3" id="KW-0378">Hydrolase</keyword>
<evidence type="ECO:0000313" key="4">
    <source>
        <dbReference type="Proteomes" id="UP000007113"/>
    </source>
</evidence>
<organism evidence="3 4">
    <name type="scientific">Granulicella mallensis (strain ATCC BAA-1857 / DSM 23137 / MP5ACTX8)</name>
    <dbReference type="NCBI Taxonomy" id="682795"/>
    <lineage>
        <taxon>Bacteria</taxon>
        <taxon>Pseudomonadati</taxon>
        <taxon>Acidobacteriota</taxon>
        <taxon>Terriglobia</taxon>
        <taxon>Terriglobales</taxon>
        <taxon>Acidobacteriaceae</taxon>
        <taxon>Granulicella</taxon>
    </lineage>
</organism>
<dbReference type="PROSITE" id="PS51762">
    <property type="entry name" value="GH16_2"/>
    <property type="match status" value="1"/>
</dbReference>
<dbReference type="InterPro" id="IPR050546">
    <property type="entry name" value="Glycosyl_Hydrlase_16"/>
</dbReference>
<accession>G8NTZ6</accession>
<dbReference type="CDD" id="cd08023">
    <property type="entry name" value="GH16_laminarinase_like"/>
    <property type="match status" value="1"/>
</dbReference>